<reference evidence="2 3" key="1">
    <citation type="submission" date="2021-03" db="EMBL/GenBank/DDBJ databases">
        <title>Genomic Encyclopedia of Type Strains, Phase IV (KMG-IV): sequencing the most valuable type-strain genomes for metagenomic binning, comparative biology and taxonomic classification.</title>
        <authorList>
            <person name="Goeker M."/>
        </authorList>
    </citation>
    <scope>NUCLEOTIDE SEQUENCE [LARGE SCALE GENOMIC DNA]</scope>
    <source>
        <strain evidence="2 3">DSM 27512</strain>
    </source>
</reference>
<dbReference type="Gene3D" id="2.30.40.10">
    <property type="entry name" value="Urease, subunit C, domain 1"/>
    <property type="match status" value="1"/>
</dbReference>
<protein>
    <submittedName>
        <fullName evidence="2">Imidazolonepropionase-like amidohydrolase</fullName>
    </submittedName>
</protein>
<dbReference type="PANTHER" id="PTHR43135:SF3">
    <property type="entry name" value="ALPHA-D-RIBOSE 1-METHYLPHOSPHONATE 5-TRIPHOSPHATE DIPHOSPHATASE"/>
    <property type="match status" value="1"/>
</dbReference>
<dbReference type="PANTHER" id="PTHR43135">
    <property type="entry name" value="ALPHA-D-RIBOSE 1-METHYLPHOSPHONATE 5-TRIPHOSPHATE DIPHOSPHATASE"/>
    <property type="match status" value="1"/>
</dbReference>
<dbReference type="Gene3D" id="1.20.58.520">
    <property type="entry name" value="Amidohydrolase"/>
    <property type="match status" value="1"/>
</dbReference>
<feature type="domain" description="Amidohydrolase-related" evidence="1">
    <location>
        <begin position="107"/>
        <end position="423"/>
    </location>
</feature>
<dbReference type="Gene3D" id="3.30.110.90">
    <property type="entry name" value="Amidohydrolase"/>
    <property type="match status" value="1"/>
</dbReference>
<proteinExistence type="predicted"/>
<organism evidence="2 3">
    <name type="scientific">Acetoanaerobium pronyense</name>
    <dbReference type="NCBI Taxonomy" id="1482736"/>
    <lineage>
        <taxon>Bacteria</taxon>
        <taxon>Bacillati</taxon>
        <taxon>Bacillota</taxon>
        <taxon>Clostridia</taxon>
        <taxon>Peptostreptococcales</taxon>
        <taxon>Filifactoraceae</taxon>
        <taxon>Acetoanaerobium</taxon>
    </lineage>
</organism>
<dbReference type="Gene3D" id="3.40.50.10910">
    <property type="entry name" value="Amidohydrolase"/>
    <property type="match status" value="1"/>
</dbReference>
<evidence type="ECO:0000313" key="3">
    <source>
        <dbReference type="Proteomes" id="UP001314903"/>
    </source>
</evidence>
<accession>A0ABS4KLN9</accession>
<dbReference type="InterPro" id="IPR011059">
    <property type="entry name" value="Metal-dep_hydrolase_composite"/>
</dbReference>
<comment type="caution">
    <text evidence="2">The sequence shown here is derived from an EMBL/GenBank/DDBJ whole genome shotgun (WGS) entry which is preliminary data.</text>
</comment>
<dbReference type="PROSITE" id="PS51257">
    <property type="entry name" value="PROKAR_LIPOPROTEIN"/>
    <property type="match status" value="1"/>
</dbReference>
<dbReference type="SUPFAM" id="SSF51556">
    <property type="entry name" value="Metallo-dependent hydrolases"/>
    <property type="match status" value="1"/>
</dbReference>
<sequence>MEKVRALNSKLMFFVFIASLLFVGCSNQEIDSLDNQNEQGATNYQVAEPSEEVFVAFEDVNLITMTENSVLENQTVIIKDGVICEIGKAEDVIIPDDAQLINGKGKYLMPGLIDMHVHIHNYKVDEALYLYNGVTGVQNMWGRPEVLRIKKFNDQRKVGLKIFTTGPIMDGLDPIWEGSLVVDSKEKAREEVIKIKENGYESIKIYELLDMDVYEEIVKTADEIGFRVVGHVPRNVGIEKVLELGQDSIEHLSGYSKSNIENEAKMTAEKNVWNTPTLSVSHIASMGEDIEGLEYINPETVEFWKDMTKDLNRDMNVKVSQDILRVIHEKGGRILAGTDANNPFVVPGFSLHNELYYLVGAGLTPYEALKAATYNPAEFLGEIERLGTVEVGKEADLILLSANPLEDINNTKTIEGIMVWGKWNERESLLRNIER</sequence>
<name>A0ABS4KLN9_9FIRM</name>
<dbReference type="Proteomes" id="UP001314903">
    <property type="component" value="Unassembled WGS sequence"/>
</dbReference>
<keyword evidence="3" id="KW-1185">Reference proteome</keyword>
<gene>
    <name evidence="2" type="ORF">J2Z35_002061</name>
</gene>
<dbReference type="InterPro" id="IPR051781">
    <property type="entry name" value="Metallo-dep_Hydrolase"/>
</dbReference>
<dbReference type="RefSeq" id="WP_209661314.1">
    <property type="nucleotide sequence ID" value="NZ_JAGGLI010000024.1"/>
</dbReference>
<dbReference type="InterPro" id="IPR032466">
    <property type="entry name" value="Metal_Hydrolase"/>
</dbReference>
<evidence type="ECO:0000259" key="1">
    <source>
        <dbReference type="Pfam" id="PF01979"/>
    </source>
</evidence>
<dbReference type="SUPFAM" id="SSF51338">
    <property type="entry name" value="Composite domain of metallo-dependent hydrolases"/>
    <property type="match status" value="1"/>
</dbReference>
<dbReference type="Pfam" id="PF01979">
    <property type="entry name" value="Amidohydro_1"/>
    <property type="match status" value="1"/>
</dbReference>
<dbReference type="InterPro" id="IPR006680">
    <property type="entry name" value="Amidohydro-rel"/>
</dbReference>
<dbReference type="EMBL" id="JAGGLI010000024">
    <property type="protein sequence ID" value="MBP2028260.1"/>
    <property type="molecule type" value="Genomic_DNA"/>
</dbReference>
<evidence type="ECO:0000313" key="2">
    <source>
        <dbReference type="EMBL" id="MBP2028260.1"/>
    </source>
</evidence>